<dbReference type="CDD" id="cd03024">
    <property type="entry name" value="DsbA_FrnE"/>
    <property type="match status" value="1"/>
</dbReference>
<evidence type="ECO:0000313" key="3">
    <source>
        <dbReference type="Proteomes" id="UP000269289"/>
    </source>
</evidence>
<proteinExistence type="predicted"/>
<reference evidence="2 3" key="1">
    <citation type="submission" date="2018-10" db="EMBL/GenBank/DDBJ databases">
        <title>Isolation, diversity and antifungal activity of actinobacteria from wheat.</title>
        <authorList>
            <person name="Han C."/>
        </authorList>
    </citation>
    <scope>NUCLEOTIDE SEQUENCE [LARGE SCALE GENOMIC DNA]</scope>
    <source>
        <strain evidence="2 3">NEAU-YY56</strain>
    </source>
</reference>
<feature type="domain" description="DSBA-like thioredoxin" evidence="1">
    <location>
        <begin position="5"/>
        <end position="213"/>
    </location>
</feature>
<dbReference type="OrthoDB" id="9799122at2"/>
<comment type="caution">
    <text evidence="2">The sequence shown here is derived from an EMBL/GenBank/DDBJ whole genome shotgun (WGS) entry which is preliminary data.</text>
</comment>
<dbReference type="GO" id="GO:0016491">
    <property type="term" value="F:oxidoreductase activity"/>
    <property type="evidence" value="ECO:0007669"/>
    <property type="project" value="InterPro"/>
</dbReference>
<dbReference type="SUPFAM" id="SSF52833">
    <property type="entry name" value="Thioredoxin-like"/>
    <property type="match status" value="1"/>
</dbReference>
<organism evidence="2 3">
    <name type="scientific">Cellulomonas triticagri</name>
    <dbReference type="NCBI Taxonomy" id="2483352"/>
    <lineage>
        <taxon>Bacteria</taxon>
        <taxon>Bacillati</taxon>
        <taxon>Actinomycetota</taxon>
        <taxon>Actinomycetes</taxon>
        <taxon>Micrococcales</taxon>
        <taxon>Cellulomonadaceae</taxon>
        <taxon>Cellulomonas</taxon>
    </lineage>
</organism>
<evidence type="ECO:0000313" key="2">
    <source>
        <dbReference type="EMBL" id="RMI08973.1"/>
    </source>
</evidence>
<protein>
    <submittedName>
        <fullName evidence="2">DsbA family oxidoreductase</fullName>
    </submittedName>
</protein>
<evidence type="ECO:0000259" key="1">
    <source>
        <dbReference type="Pfam" id="PF01323"/>
    </source>
</evidence>
<keyword evidence="3" id="KW-1185">Reference proteome</keyword>
<dbReference type="Gene3D" id="3.40.30.10">
    <property type="entry name" value="Glutaredoxin"/>
    <property type="match status" value="1"/>
</dbReference>
<dbReference type="AlphaFoldDB" id="A0A3M2JBT1"/>
<dbReference type="PANTHER" id="PTHR13887">
    <property type="entry name" value="GLUTATHIONE S-TRANSFERASE KAPPA"/>
    <property type="match status" value="1"/>
</dbReference>
<sequence length="243" mass="25440">MRDLQIEIWSDIACPWCYIGKRRFAAALAGFEHRDHVRVTWRSFELQPDAEPSSAHPGLTEAQMLSERKGLPLDQVQQMFAQVTSVAASVGLAYDFDRVVPANTFDAHRLVHVAADLGGADAAADVVERLMSAHFEHGAVVDDVDVLVGIAVEAGLDGDAVRAALASDAGAGAVRADEAEAAALGISGVPFFVADRKIGVSGAQPVEVFAQLLDQAWTTANPPLAIPTIAGAADAEACGPDGC</sequence>
<dbReference type="EMBL" id="RFFI01000065">
    <property type="protein sequence ID" value="RMI08973.1"/>
    <property type="molecule type" value="Genomic_DNA"/>
</dbReference>
<dbReference type="Proteomes" id="UP000269289">
    <property type="component" value="Unassembled WGS sequence"/>
</dbReference>
<dbReference type="PANTHER" id="PTHR13887:SF41">
    <property type="entry name" value="THIOREDOXIN SUPERFAMILY PROTEIN"/>
    <property type="match status" value="1"/>
</dbReference>
<dbReference type="RefSeq" id="WP_122149722.1">
    <property type="nucleotide sequence ID" value="NZ_RFFI01000065.1"/>
</dbReference>
<dbReference type="Pfam" id="PF01323">
    <property type="entry name" value="DSBA"/>
    <property type="match status" value="1"/>
</dbReference>
<dbReference type="InterPro" id="IPR036249">
    <property type="entry name" value="Thioredoxin-like_sf"/>
</dbReference>
<dbReference type="InterPro" id="IPR001853">
    <property type="entry name" value="DSBA-like_thioredoxin_dom"/>
</dbReference>
<gene>
    <name evidence="2" type="ORF">EBM89_12335</name>
</gene>
<name>A0A3M2JBT1_9CELL</name>
<accession>A0A3M2JBT1</accession>